<gene>
    <name evidence="2" type="ORF">DHEL01_v201936</name>
</gene>
<reference evidence="2" key="1">
    <citation type="submission" date="2017-09" db="EMBL/GenBank/DDBJ databases">
        <title>Polyketide synthases of a Diaporthe helianthi virulent isolate.</title>
        <authorList>
            <person name="Baroncelli R."/>
        </authorList>
    </citation>
    <scope>NUCLEOTIDE SEQUENCE [LARGE SCALE GENOMIC DNA]</scope>
    <source>
        <strain evidence="2">7/96</strain>
    </source>
</reference>
<name>A0A2P5IAZ8_DIAHE</name>
<protein>
    <submittedName>
        <fullName evidence="2">Uncharacterized protein</fullName>
    </submittedName>
</protein>
<comment type="caution">
    <text evidence="2">The sequence shown here is derived from an EMBL/GenBank/DDBJ whole genome shotgun (WGS) entry which is preliminary data.</text>
</comment>
<keyword evidence="3" id="KW-1185">Reference proteome</keyword>
<dbReference type="OrthoDB" id="5230153at2759"/>
<feature type="region of interest" description="Disordered" evidence="1">
    <location>
        <begin position="136"/>
        <end position="155"/>
    </location>
</feature>
<dbReference type="Proteomes" id="UP000094444">
    <property type="component" value="Unassembled WGS sequence"/>
</dbReference>
<evidence type="ECO:0000313" key="3">
    <source>
        <dbReference type="Proteomes" id="UP000094444"/>
    </source>
</evidence>
<accession>A0A2P5IAZ8</accession>
<sequence>MDSKPVKRSANRVKAFHEPHFKPLWEPDTTVGHNAITFSLAHHIYQQLICDAVLCNFPSAQMNSPTPYPRQRGASSSKGLFHDDKALMDLIWEDADGVGIAVADHARDLSLERSVGWWDERRAGFEREMAAMDRSEAVQPQGPGMSPASSLKAGSADANMPTLFATTTATDEF</sequence>
<evidence type="ECO:0000256" key="1">
    <source>
        <dbReference type="SAM" id="MobiDB-lite"/>
    </source>
</evidence>
<dbReference type="InParanoid" id="A0A2P5IAZ8"/>
<organism evidence="2 3">
    <name type="scientific">Diaporthe helianthi</name>
    <dbReference type="NCBI Taxonomy" id="158607"/>
    <lineage>
        <taxon>Eukaryota</taxon>
        <taxon>Fungi</taxon>
        <taxon>Dikarya</taxon>
        <taxon>Ascomycota</taxon>
        <taxon>Pezizomycotina</taxon>
        <taxon>Sordariomycetes</taxon>
        <taxon>Sordariomycetidae</taxon>
        <taxon>Diaporthales</taxon>
        <taxon>Diaporthaceae</taxon>
        <taxon>Diaporthe</taxon>
    </lineage>
</organism>
<evidence type="ECO:0000313" key="2">
    <source>
        <dbReference type="EMBL" id="POS79678.1"/>
    </source>
</evidence>
<dbReference type="EMBL" id="MAVT02000096">
    <property type="protein sequence ID" value="POS79678.1"/>
    <property type="molecule type" value="Genomic_DNA"/>
</dbReference>
<proteinExistence type="predicted"/>
<dbReference type="AlphaFoldDB" id="A0A2P5IAZ8"/>